<dbReference type="Pfam" id="PF01964">
    <property type="entry name" value="ThiC_Rad_SAM"/>
    <property type="match status" value="1"/>
</dbReference>
<evidence type="ECO:0000256" key="4">
    <source>
        <dbReference type="ARBA" id="ARBA00022691"/>
    </source>
</evidence>
<keyword evidence="4" id="KW-0949">S-adenosyl-L-methionine</keyword>
<evidence type="ECO:0000256" key="3">
    <source>
        <dbReference type="ARBA" id="ARBA00022485"/>
    </source>
</evidence>
<evidence type="ECO:0000256" key="9">
    <source>
        <dbReference type="ARBA" id="ARBA00023014"/>
    </source>
</evidence>
<dbReference type="AlphaFoldDB" id="A0A0W8FBR4"/>
<dbReference type="InterPro" id="IPR037509">
    <property type="entry name" value="ThiC"/>
</dbReference>
<sequence>MGLIDDARAGRLTEEMKIVAEAEGKTPEFILRGIASGRIVIPRSPYRYTRSVGIGKGLRTKVNASIGTSSDIVDVEMEVAKARTAEANGADTLMELSTGGDFLEIRRRVIEATTLSVGSVPLYQAFIEAIRKYGAGVDMPEDDLFRATEEQAKLGTNFMAIHTGINSICIERLRRQGGRFGGVCSRGGAFMIGWMLHNQKENPLYREFDYLLEILKEHEVTLSLGNGLRAGAVHDSTDRGQIQELIINSELADRAHAAGVQTIVEGPGHIPIDEIEANVLVMKRMTDEKPFYMLGPLVTDIAPGYDHIVAAIGASLSSAYGADFICYVTPAEHLALPDVEDVRMGTITARIAAHIGDMIKNNDRQKDLDMGKARRDMLWEKQFQLAIDPETAKLVRADRTPSDAEVCTMCGDFCALKIIKENIDLAR</sequence>
<keyword evidence="5" id="KW-0479">Metal-binding</keyword>
<proteinExistence type="inferred from homology"/>
<dbReference type="HAMAP" id="MF_00089">
    <property type="entry name" value="ThiC"/>
    <property type="match status" value="1"/>
</dbReference>
<keyword evidence="7" id="KW-0784">Thiamine biosynthesis</keyword>
<evidence type="ECO:0000256" key="8">
    <source>
        <dbReference type="ARBA" id="ARBA00023004"/>
    </source>
</evidence>
<evidence type="ECO:0000256" key="2">
    <source>
        <dbReference type="ARBA" id="ARBA00003175"/>
    </source>
</evidence>
<dbReference type="NCBIfam" id="NF009895">
    <property type="entry name" value="PRK13352.1"/>
    <property type="match status" value="1"/>
</dbReference>
<dbReference type="GO" id="GO:0051539">
    <property type="term" value="F:4 iron, 4 sulfur cluster binding"/>
    <property type="evidence" value="ECO:0007669"/>
    <property type="project" value="UniProtKB-KW"/>
</dbReference>
<keyword evidence="3" id="KW-0004">4Fe-4S</keyword>
<dbReference type="GO" id="GO:0016830">
    <property type="term" value="F:carbon-carbon lyase activity"/>
    <property type="evidence" value="ECO:0007669"/>
    <property type="project" value="InterPro"/>
</dbReference>
<keyword evidence="9" id="KW-0411">Iron-sulfur</keyword>
<evidence type="ECO:0000256" key="7">
    <source>
        <dbReference type="ARBA" id="ARBA00022977"/>
    </source>
</evidence>
<dbReference type="EMBL" id="LNQE01001390">
    <property type="protein sequence ID" value="KUG18293.1"/>
    <property type="molecule type" value="Genomic_DNA"/>
</dbReference>
<comment type="cofactor">
    <cofactor evidence="1">
        <name>[4Fe-4S] cluster</name>
        <dbReference type="ChEBI" id="CHEBI:49883"/>
    </cofactor>
</comment>
<evidence type="ECO:0000256" key="10">
    <source>
        <dbReference type="ARBA" id="ARBA00023239"/>
    </source>
</evidence>
<comment type="caution">
    <text evidence="11">The sequence shown here is derived from an EMBL/GenBank/DDBJ whole genome shotgun (WGS) entry which is preliminary data.</text>
</comment>
<keyword evidence="8" id="KW-0408">Iron</keyword>
<dbReference type="SFLD" id="SFLDS00113">
    <property type="entry name" value="Radical_SAM_Phosphomethylpyrim"/>
    <property type="match status" value="1"/>
</dbReference>
<evidence type="ECO:0000256" key="6">
    <source>
        <dbReference type="ARBA" id="ARBA00022833"/>
    </source>
</evidence>
<dbReference type="Gene3D" id="3.20.20.540">
    <property type="entry name" value="Radical SAM ThiC family, central domain"/>
    <property type="match status" value="1"/>
</dbReference>
<protein>
    <submittedName>
        <fullName evidence="11">Thiamin biosynthesis protein thic</fullName>
    </submittedName>
</protein>
<dbReference type="Gene3D" id="6.10.250.620">
    <property type="match status" value="1"/>
</dbReference>
<dbReference type="PANTHER" id="PTHR30557:SF1">
    <property type="entry name" value="PHOSPHOMETHYLPYRIMIDINE SYNTHASE, CHLOROPLASTIC"/>
    <property type="match status" value="1"/>
</dbReference>
<organism evidence="11">
    <name type="scientific">hydrocarbon metagenome</name>
    <dbReference type="NCBI Taxonomy" id="938273"/>
    <lineage>
        <taxon>unclassified sequences</taxon>
        <taxon>metagenomes</taxon>
        <taxon>ecological metagenomes</taxon>
    </lineage>
</organism>
<keyword evidence="10" id="KW-0456">Lyase</keyword>
<accession>A0A0W8FBR4</accession>
<comment type="function">
    <text evidence="2">Catalyzes the synthesis of the hydroxymethylpyrimidine phosphate (HMP-P) moiety of thiamine from aminoimidazole ribotide (AIR) in a radical S-adenosyl-L-methionine (SAM)-dependent reaction.</text>
</comment>
<dbReference type="SFLD" id="SFLDG01114">
    <property type="entry name" value="phosphomethylpyrimidine_syntha"/>
    <property type="match status" value="1"/>
</dbReference>
<dbReference type="GO" id="GO:0009228">
    <property type="term" value="P:thiamine biosynthetic process"/>
    <property type="evidence" value="ECO:0007669"/>
    <property type="project" value="UniProtKB-KW"/>
</dbReference>
<name>A0A0W8FBR4_9ZZZZ</name>
<dbReference type="NCBIfam" id="TIGR00190">
    <property type="entry name" value="thiC"/>
    <property type="match status" value="1"/>
</dbReference>
<reference evidence="11" key="1">
    <citation type="journal article" date="2015" name="Proc. Natl. Acad. Sci. U.S.A.">
        <title>Networks of energetic and metabolic interactions define dynamics in microbial communities.</title>
        <authorList>
            <person name="Embree M."/>
            <person name="Liu J.K."/>
            <person name="Al-Bassam M.M."/>
            <person name="Zengler K."/>
        </authorList>
    </citation>
    <scope>NUCLEOTIDE SEQUENCE</scope>
</reference>
<gene>
    <name evidence="11" type="ORF">ASZ90_011998</name>
</gene>
<dbReference type="PANTHER" id="PTHR30557">
    <property type="entry name" value="THIAMINE BIOSYNTHESIS PROTEIN THIC"/>
    <property type="match status" value="1"/>
</dbReference>
<dbReference type="InterPro" id="IPR002817">
    <property type="entry name" value="ThiC/BzaA/B"/>
</dbReference>
<keyword evidence="6" id="KW-0862">Zinc</keyword>
<evidence type="ECO:0000313" key="11">
    <source>
        <dbReference type="EMBL" id="KUG18293.1"/>
    </source>
</evidence>
<dbReference type="GO" id="GO:0046872">
    <property type="term" value="F:metal ion binding"/>
    <property type="evidence" value="ECO:0007669"/>
    <property type="project" value="UniProtKB-KW"/>
</dbReference>
<dbReference type="SFLD" id="SFLDF00407">
    <property type="entry name" value="phosphomethylpyrimidine_syntha"/>
    <property type="match status" value="1"/>
</dbReference>
<dbReference type="InterPro" id="IPR038521">
    <property type="entry name" value="ThiC/Bza_core_dom"/>
</dbReference>
<evidence type="ECO:0000256" key="5">
    <source>
        <dbReference type="ARBA" id="ARBA00022723"/>
    </source>
</evidence>
<evidence type="ECO:0000256" key="1">
    <source>
        <dbReference type="ARBA" id="ARBA00001966"/>
    </source>
</evidence>